<sequence length="136" mass="15747">MPGNMPLISNARNDRFFELDPENLEDFDFHKFLGALLSDHHLFIVRTENMEPNEIFLAFGLLDGMIFPADIPIASRSHVRMGYERAGPMFTNNPDYDNLMYEMYQILSQFRVGVSGFAKYDDWKLLCLEGDVQDTI</sequence>
<evidence type="ECO:0000313" key="1">
    <source>
        <dbReference type="EMBL" id="KKL55920.1"/>
    </source>
</evidence>
<proteinExistence type="predicted"/>
<accession>A0A0F9FF76</accession>
<gene>
    <name evidence="1" type="ORF">LCGC14_2250600</name>
</gene>
<name>A0A0F9FF76_9ZZZZ</name>
<organism evidence="1">
    <name type="scientific">marine sediment metagenome</name>
    <dbReference type="NCBI Taxonomy" id="412755"/>
    <lineage>
        <taxon>unclassified sequences</taxon>
        <taxon>metagenomes</taxon>
        <taxon>ecological metagenomes</taxon>
    </lineage>
</organism>
<dbReference type="EMBL" id="LAZR01030665">
    <property type="protein sequence ID" value="KKL55920.1"/>
    <property type="molecule type" value="Genomic_DNA"/>
</dbReference>
<dbReference type="AlphaFoldDB" id="A0A0F9FF76"/>
<comment type="caution">
    <text evidence="1">The sequence shown here is derived from an EMBL/GenBank/DDBJ whole genome shotgun (WGS) entry which is preliminary data.</text>
</comment>
<protein>
    <submittedName>
        <fullName evidence="1">Uncharacterized protein</fullName>
    </submittedName>
</protein>
<reference evidence="1" key="1">
    <citation type="journal article" date="2015" name="Nature">
        <title>Complex archaea that bridge the gap between prokaryotes and eukaryotes.</title>
        <authorList>
            <person name="Spang A."/>
            <person name="Saw J.H."/>
            <person name="Jorgensen S.L."/>
            <person name="Zaremba-Niedzwiedzka K."/>
            <person name="Martijn J."/>
            <person name="Lind A.E."/>
            <person name="van Eijk R."/>
            <person name="Schleper C."/>
            <person name="Guy L."/>
            <person name="Ettema T.J."/>
        </authorList>
    </citation>
    <scope>NUCLEOTIDE SEQUENCE</scope>
</reference>